<proteinExistence type="predicted"/>
<dbReference type="Proteomes" id="UP001432075">
    <property type="component" value="Chromosome"/>
</dbReference>
<gene>
    <name evidence="2" type="ORF">OHU17_24275</name>
</gene>
<reference evidence="2" key="1">
    <citation type="submission" date="2022-10" db="EMBL/GenBank/DDBJ databases">
        <title>The complete genomes of actinobacterial strains from the NBC collection.</title>
        <authorList>
            <person name="Joergensen T.S."/>
            <person name="Alvarez Arevalo M."/>
            <person name="Sterndorff E.B."/>
            <person name="Faurdal D."/>
            <person name="Vuksanovic O."/>
            <person name="Mourched A.-S."/>
            <person name="Charusanti P."/>
            <person name="Shaw S."/>
            <person name="Blin K."/>
            <person name="Weber T."/>
        </authorList>
    </citation>
    <scope>NUCLEOTIDE SEQUENCE</scope>
    <source>
        <strain evidence="2">NBC_00283</strain>
    </source>
</reference>
<keyword evidence="3" id="KW-1185">Reference proteome</keyword>
<dbReference type="Pfam" id="PF07228">
    <property type="entry name" value="SpoIIE"/>
    <property type="match status" value="1"/>
</dbReference>
<organism evidence="2 3">
    <name type="scientific">Streptomyces goshikiensis</name>
    <dbReference type="NCBI Taxonomy" id="1942"/>
    <lineage>
        <taxon>Bacteria</taxon>
        <taxon>Bacillati</taxon>
        <taxon>Actinomycetota</taxon>
        <taxon>Actinomycetes</taxon>
        <taxon>Kitasatosporales</taxon>
        <taxon>Streptomycetaceae</taxon>
        <taxon>Streptomyces</taxon>
    </lineage>
</organism>
<dbReference type="InterPro" id="IPR001932">
    <property type="entry name" value="PPM-type_phosphatase-like_dom"/>
</dbReference>
<dbReference type="EMBL" id="CP108057">
    <property type="protein sequence ID" value="WUO50979.1"/>
    <property type="molecule type" value="Genomic_DNA"/>
</dbReference>
<sequence>MPIQQSTEQLELGDRLLFTDGITEARAFSVEPFIDFIIRHHTDNLPVDETLRRLKDAVMDYHQGRLEDDATVHVCEWHGPRAFDGAP</sequence>
<evidence type="ECO:0000259" key="1">
    <source>
        <dbReference type="Pfam" id="PF07228"/>
    </source>
</evidence>
<accession>A0ABZ1RWY5</accession>
<evidence type="ECO:0000313" key="3">
    <source>
        <dbReference type="Proteomes" id="UP001432075"/>
    </source>
</evidence>
<dbReference type="InterPro" id="IPR036457">
    <property type="entry name" value="PPM-type-like_dom_sf"/>
</dbReference>
<feature type="domain" description="PPM-type phosphatase" evidence="1">
    <location>
        <begin position="2"/>
        <end position="77"/>
    </location>
</feature>
<dbReference type="Gene3D" id="3.60.40.10">
    <property type="entry name" value="PPM-type phosphatase domain"/>
    <property type="match status" value="1"/>
</dbReference>
<protein>
    <submittedName>
        <fullName evidence="2">Serine/threonine-protein phosphatase</fullName>
    </submittedName>
</protein>
<name>A0ABZ1RWY5_9ACTN</name>
<evidence type="ECO:0000313" key="2">
    <source>
        <dbReference type="EMBL" id="WUO50979.1"/>
    </source>
</evidence>